<evidence type="ECO:0000313" key="3">
    <source>
        <dbReference type="EMBL" id="EOW83578.1"/>
    </source>
</evidence>
<dbReference type="Gene3D" id="3.40.630.30">
    <property type="match status" value="1"/>
</dbReference>
<dbReference type="InterPro" id="IPR000182">
    <property type="entry name" value="GNAT_dom"/>
</dbReference>
<protein>
    <recommendedName>
        <fullName evidence="1">N-acetyltransferase domain-containing protein</fullName>
    </recommendedName>
</protein>
<dbReference type="Pfam" id="PF13302">
    <property type="entry name" value="Acetyltransf_3"/>
    <property type="match status" value="1"/>
</dbReference>
<dbReference type="PATRIC" id="fig|1158614.3.peg.1064"/>
<comment type="caution">
    <text evidence="2">The sequence shown here is derived from an EMBL/GenBank/DDBJ whole genome shotgun (WGS) entry which is preliminary data.</text>
</comment>
<organism evidence="2 4">
    <name type="scientific">Enterococcus gilvus ATCC BAA-350</name>
    <dbReference type="NCBI Taxonomy" id="1158614"/>
    <lineage>
        <taxon>Bacteria</taxon>
        <taxon>Bacillati</taxon>
        <taxon>Bacillota</taxon>
        <taxon>Bacilli</taxon>
        <taxon>Lactobacillales</taxon>
        <taxon>Enterococcaceae</taxon>
        <taxon>Enterococcus</taxon>
    </lineage>
</organism>
<proteinExistence type="predicted"/>
<reference evidence="3 5" key="2">
    <citation type="submission" date="2013-03" db="EMBL/GenBank/DDBJ databases">
        <title>The Genome Sequence of Enterococcus gilvus ATCC BAA-350 (PacBio/Illumina hybrid assembly).</title>
        <authorList>
            <consortium name="The Broad Institute Genomics Platform"/>
            <consortium name="The Broad Institute Genome Sequencing Center for Infectious Disease"/>
            <person name="Earl A."/>
            <person name="Russ C."/>
            <person name="Gilmore M."/>
            <person name="Surin D."/>
            <person name="Walker B."/>
            <person name="Young S."/>
            <person name="Zeng Q."/>
            <person name="Gargeya S."/>
            <person name="Fitzgerald M."/>
            <person name="Haas B."/>
            <person name="Abouelleil A."/>
            <person name="Allen A.W."/>
            <person name="Alvarado L."/>
            <person name="Arachchi H.M."/>
            <person name="Berlin A.M."/>
            <person name="Chapman S.B."/>
            <person name="Gainer-Dewar J."/>
            <person name="Goldberg J."/>
            <person name="Griggs A."/>
            <person name="Gujja S."/>
            <person name="Hansen M."/>
            <person name="Howarth C."/>
            <person name="Imamovic A."/>
            <person name="Ireland A."/>
            <person name="Larimer J."/>
            <person name="McCowan C."/>
            <person name="Murphy C."/>
            <person name="Pearson M."/>
            <person name="Poon T.W."/>
            <person name="Priest M."/>
            <person name="Roberts A."/>
            <person name="Saif S."/>
            <person name="Shea T."/>
            <person name="Sisk P."/>
            <person name="Sykes S."/>
            <person name="Wortman J."/>
            <person name="Nusbaum C."/>
            <person name="Birren B."/>
        </authorList>
    </citation>
    <scope>NUCLEOTIDE SEQUENCE [LARGE SCALE GENOMIC DNA]</scope>
    <source>
        <strain evidence="3 5">ATCC BAA-350</strain>
    </source>
</reference>
<dbReference type="GO" id="GO:0016747">
    <property type="term" value="F:acyltransferase activity, transferring groups other than amino-acyl groups"/>
    <property type="evidence" value="ECO:0007669"/>
    <property type="project" value="InterPro"/>
</dbReference>
<sequence>MFRLDIYGKIEKSCFTQKGRDTMGTERILTERLILRKMVVADHVQMFRHWANDPAVTTYLTWEPYENAEDVAAYLALNEQAYQSEDHFYWGIEEKETQHLIGAISVVRYNPEIKTMEIGYVLGTDWWHQGYTAEALTAVVDYLFAATSVQRIEAFHDAENENSGNVLKKCGFTYEGLLKQRGKNNRGIVDECLYSRLRD</sequence>
<name>R2XQN9_9ENTE</name>
<reference evidence="2 4" key="1">
    <citation type="submission" date="2013-02" db="EMBL/GenBank/DDBJ databases">
        <title>The Genome Sequence of Enterococcus gilvus ATCC BAA-350.</title>
        <authorList>
            <consortium name="The Broad Institute Genome Sequencing Platform"/>
            <consortium name="The Broad Institute Genome Sequencing Center for Infectious Disease"/>
            <person name="Earl A.M."/>
            <person name="Gilmore M.S."/>
            <person name="Lebreton F."/>
            <person name="Walker B."/>
            <person name="Young S.K."/>
            <person name="Zeng Q."/>
            <person name="Gargeya S."/>
            <person name="Fitzgerald M."/>
            <person name="Haas B."/>
            <person name="Abouelleil A."/>
            <person name="Alvarado L."/>
            <person name="Arachchi H.M."/>
            <person name="Berlin A.M."/>
            <person name="Chapman S.B."/>
            <person name="Dewar J."/>
            <person name="Goldberg J."/>
            <person name="Griggs A."/>
            <person name="Gujja S."/>
            <person name="Hansen M."/>
            <person name="Howarth C."/>
            <person name="Imamovic A."/>
            <person name="Larimer J."/>
            <person name="McCowan C."/>
            <person name="Murphy C."/>
            <person name="Neiman D."/>
            <person name="Pearson M."/>
            <person name="Priest M."/>
            <person name="Roberts A."/>
            <person name="Saif S."/>
            <person name="Shea T."/>
            <person name="Sisk P."/>
            <person name="Sykes S."/>
            <person name="Wortman J."/>
            <person name="Nusbaum C."/>
            <person name="Birren B."/>
        </authorList>
    </citation>
    <scope>NUCLEOTIDE SEQUENCE [LARGE SCALE GENOMIC DNA]</scope>
    <source>
        <strain evidence="2 4">ATCC BAA-350</strain>
    </source>
</reference>
<dbReference type="InterPro" id="IPR016181">
    <property type="entry name" value="Acyl_CoA_acyltransferase"/>
</dbReference>
<dbReference type="Proteomes" id="UP000013750">
    <property type="component" value="Unassembled WGS sequence"/>
</dbReference>
<evidence type="ECO:0000259" key="1">
    <source>
        <dbReference type="PROSITE" id="PS51186"/>
    </source>
</evidence>
<dbReference type="PROSITE" id="PS51186">
    <property type="entry name" value="GNAT"/>
    <property type="match status" value="1"/>
</dbReference>
<dbReference type="HOGENOM" id="CLU_013985_3_6_9"/>
<dbReference type="Proteomes" id="UP000014160">
    <property type="component" value="Unassembled WGS sequence"/>
</dbReference>
<accession>R2XQN9</accession>
<dbReference type="InterPro" id="IPR051531">
    <property type="entry name" value="N-acetyltransferase"/>
</dbReference>
<dbReference type="eggNOG" id="COG1670">
    <property type="taxonomic scope" value="Bacteria"/>
</dbReference>
<dbReference type="AlphaFoldDB" id="R2XQN9"/>
<gene>
    <name evidence="3" type="ORF">I592_02937</name>
    <name evidence="2" type="ORF">UKC_01033</name>
</gene>
<dbReference type="EMBL" id="ASWH01000001">
    <property type="protein sequence ID" value="EOW83578.1"/>
    <property type="molecule type" value="Genomic_DNA"/>
</dbReference>
<feature type="domain" description="N-acetyltransferase" evidence="1">
    <location>
        <begin position="33"/>
        <end position="199"/>
    </location>
</feature>
<dbReference type="PANTHER" id="PTHR43792">
    <property type="entry name" value="GNAT FAMILY, PUTATIVE (AFU_ORTHOLOGUE AFUA_3G00765)-RELATED-RELATED"/>
    <property type="match status" value="1"/>
</dbReference>
<evidence type="ECO:0000313" key="5">
    <source>
        <dbReference type="Proteomes" id="UP000014160"/>
    </source>
</evidence>
<dbReference type="EMBL" id="AJDQ01000006">
    <property type="protein sequence ID" value="EOI56848.1"/>
    <property type="molecule type" value="Genomic_DNA"/>
</dbReference>
<dbReference type="SUPFAM" id="SSF55729">
    <property type="entry name" value="Acyl-CoA N-acyltransferases (Nat)"/>
    <property type="match status" value="1"/>
</dbReference>
<evidence type="ECO:0000313" key="2">
    <source>
        <dbReference type="EMBL" id="EOI56848.1"/>
    </source>
</evidence>
<keyword evidence="5" id="KW-1185">Reference proteome</keyword>
<evidence type="ECO:0000313" key="4">
    <source>
        <dbReference type="Proteomes" id="UP000013750"/>
    </source>
</evidence>